<dbReference type="Gene3D" id="3.40.50.720">
    <property type="entry name" value="NAD(P)-binding Rossmann-like Domain"/>
    <property type="match status" value="1"/>
</dbReference>
<protein>
    <recommendedName>
        <fullName evidence="1">NAD-dependent epimerase/dehydratase domain-containing protein</fullName>
    </recommendedName>
</protein>
<sequence>MKIALEKKIFIAGHNGMVGSSILRYFKKLGLKNIIVRSRKKLDLTNWNKVNKFLKKTKPDIVINCAGKVGGILANFTYPKEFLFENIYIQLNLIDTCFKNNVRTYINLGSSCIYPKKSKQPIKEDYLLSGKLESTNEAYAIAKIVGLKSCEFYNRQFKTNYFTLMPCNMYGPNDNFEIKSSHFIPALIKKFYTANRKNMKNVEVW</sequence>
<dbReference type="PANTHER" id="PTHR43238:SF1">
    <property type="entry name" value="GDP-L-FUCOSE SYNTHASE"/>
    <property type="match status" value="1"/>
</dbReference>
<gene>
    <name evidence="2" type="ORF">METZ01_LOCUS475914</name>
</gene>
<dbReference type="PANTHER" id="PTHR43238">
    <property type="entry name" value="GDP-L-FUCOSE SYNTHASE"/>
    <property type="match status" value="1"/>
</dbReference>
<dbReference type="GO" id="GO:0050577">
    <property type="term" value="F:GDP-L-fucose synthase activity"/>
    <property type="evidence" value="ECO:0007669"/>
    <property type="project" value="TreeGrafter"/>
</dbReference>
<feature type="domain" description="NAD-dependent epimerase/dehydratase" evidence="1">
    <location>
        <begin position="9"/>
        <end position="201"/>
    </location>
</feature>
<proteinExistence type="predicted"/>
<accession>A0A383BT88</accession>
<dbReference type="Pfam" id="PF01370">
    <property type="entry name" value="Epimerase"/>
    <property type="match status" value="1"/>
</dbReference>
<reference evidence="2" key="1">
    <citation type="submission" date="2018-05" db="EMBL/GenBank/DDBJ databases">
        <authorList>
            <person name="Lanie J.A."/>
            <person name="Ng W.-L."/>
            <person name="Kazmierczak K.M."/>
            <person name="Andrzejewski T.M."/>
            <person name="Davidsen T.M."/>
            <person name="Wayne K.J."/>
            <person name="Tettelin H."/>
            <person name="Glass J.I."/>
            <person name="Rusch D."/>
            <person name="Podicherti R."/>
            <person name="Tsui H.-C.T."/>
            <person name="Winkler M.E."/>
        </authorList>
    </citation>
    <scope>NUCLEOTIDE SEQUENCE</scope>
</reference>
<organism evidence="2">
    <name type="scientific">marine metagenome</name>
    <dbReference type="NCBI Taxonomy" id="408172"/>
    <lineage>
        <taxon>unclassified sequences</taxon>
        <taxon>metagenomes</taxon>
        <taxon>ecological metagenomes</taxon>
    </lineage>
</organism>
<dbReference type="InterPro" id="IPR036291">
    <property type="entry name" value="NAD(P)-bd_dom_sf"/>
</dbReference>
<dbReference type="InterPro" id="IPR001509">
    <property type="entry name" value="Epimerase_deHydtase"/>
</dbReference>
<dbReference type="EMBL" id="UINC01203003">
    <property type="protein sequence ID" value="SVE23060.1"/>
    <property type="molecule type" value="Genomic_DNA"/>
</dbReference>
<dbReference type="AlphaFoldDB" id="A0A383BT88"/>
<evidence type="ECO:0000313" key="2">
    <source>
        <dbReference type="EMBL" id="SVE23060.1"/>
    </source>
</evidence>
<evidence type="ECO:0000259" key="1">
    <source>
        <dbReference type="Pfam" id="PF01370"/>
    </source>
</evidence>
<name>A0A383BT88_9ZZZZ</name>
<feature type="non-terminal residue" evidence="2">
    <location>
        <position position="205"/>
    </location>
</feature>
<dbReference type="Gene3D" id="3.90.25.10">
    <property type="entry name" value="UDP-galactose 4-epimerase, domain 1"/>
    <property type="match status" value="1"/>
</dbReference>
<dbReference type="SUPFAM" id="SSF51735">
    <property type="entry name" value="NAD(P)-binding Rossmann-fold domains"/>
    <property type="match status" value="1"/>
</dbReference>